<evidence type="ECO:0000313" key="4">
    <source>
        <dbReference type="Proteomes" id="UP000595140"/>
    </source>
</evidence>
<proteinExistence type="predicted"/>
<dbReference type="Proteomes" id="UP000595140">
    <property type="component" value="Unassembled WGS sequence"/>
</dbReference>
<evidence type="ECO:0000313" key="3">
    <source>
        <dbReference type="EMBL" id="VFQ66016.1"/>
    </source>
</evidence>
<evidence type="ECO:0000256" key="1">
    <source>
        <dbReference type="SAM" id="Coils"/>
    </source>
</evidence>
<feature type="region of interest" description="Disordered" evidence="2">
    <location>
        <begin position="88"/>
        <end position="108"/>
    </location>
</feature>
<name>A0A484KV86_9ASTE</name>
<accession>A0A484KV86</accession>
<reference evidence="3 4" key="1">
    <citation type="submission" date="2018-04" db="EMBL/GenBank/DDBJ databases">
        <authorList>
            <person name="Vogel A."/>
        </authorList>
    </citation>
    <scope>NUCLEOTIDE SEQUENCE [LARGE SCALE GENOMIC DNA]</scope>
</reference>
<dbReference type="EMBL" id="OOIL02000516">
    <property type="protein sequence ID" value="VFQ66016.1"/>
    <property type="molecule type" value="Genomic_DNA"/>
</dbReference>
<sequence>MARLDKELFQAFCADLNEVGRISPEWFTRLVKSKDKETARVEGMMVACRKGAKAAHQKAEKAEEKLMEHCAAYQKLYAKHDGLLKAPKEADAQAQEKIQELRGRRPPS</sequence>
<organism evidence="3 4">
    <name type="scientific">Cuscuta campestris</name>
    <dbReference type="NCBI Taxonomy" id="132261"/>
    <lineage>
        <taxon>Eukaryota</taxon>
        <taxon>Viridiplantae</taxon>
        <taxon>Streptophyta</taxon>
        <taxon>Embryophyta</taxon>
        <taxon>Tracheophyta</taxon>
        <taxon>Spermatophyta</taxon>
        <taxon>Magnoliopsida</taxon>
        <taxon>eudicotyledons</taxon>
        <taxon>Gunneridae</taxon>
        <taxon>Pentapetalae</taxon>
        <taxon>asterids</taxon>
        <taxon>lamiids</taxon>
        <taxon>Solanales</taxon>
        <taxon>Convolvulaceae</taxon>
        <taxon>Cuscuteae</taxon>
        <taxon>Cuscuta</taxon>
        <taxon>Cuscuta subgen. Grammica</taxon>
        <taxon>Cuscuta sect. Cleistogrammica</taxon>
    </lineage>
</organism>
<evidence type="ECO:0000256" key="2">
    <source>
        <dbReference type="SAM" id="MobiDB-lite"/>
    </source>
</evidence>
<protein>
    <submittedName>
        <fullName evidence="3">Uncharacterized protein</fullName>
    </submittedName>
</protein>
<keyword evidence="4" id="KW-1185">Reference proteome</keyword>
<feature type="compositionally biased region" description="Basic and acidic residues" evidence="2">
    <location>
        <begin position="97"/>
        <end position="108"/>
    </location>
</feature>
<dbReference type="AlphaFoldDB" id="A0A484KV86"/>
<keyword evidence="1" id="KW-0175">Coiled coil</keyword>
<gene>
    <name evidence="3" type="ORF">CCAM_LOCUS7792</name>
</gene>
<feature type="coiled-coil region" evidence="1">
    <location>
        <begin position="52"/>
        <end position="79"/>
    </location>
</feature>